<evidence type="ECO:0000313" key="1">
    <source>
        <dbReference type="EMBL" id="EPQ50295.1"/>
    </source>
</evidence>
<name>S7R7D6_GLOTA</name>
<accession>S7R7D6</accession>
<organism evidence="1 2">
    <name type="scientific">Gloeophyllum trabeum (strain ATCC 11539 / FP-39264 / Madison 617)</name>
    <name type="common">Brown rot fungus</name>
    <dbReference type="NCBI Taxonomy" id="670483"/>
    <lineage>
        <taxon>Eukaryota</taxon>
        <taxon>Fungi</taxon>
        <taxon>Dikarya</taxon>
        <taxon>Basidiomycota</taxon>
        <taxon>Agaricomycotina</taxon>
        <taxon>Agaricomycetes</taxon>
        <taxon>Gloeophyllales</taxon>
        <taxon>Gloeophyllaceae</taxon>
        <taxon>Gloeophyllum</taxon>
    </lineage>
</organism>
<dbReference type="AlphaFoldDB" id="S7R7D6"/>
<dbReference type="GeneID" id="19302911"/>
<evidence type="ECO:0000313" key="2">
    <source>
        <dbReference type="Proteomes" id="UP000030669"/>
    </source>
</evidence>
<dbReference type="SUPFAM" id="SSF52047">
    <property type="entry name" value="RNI-like"/>
    <property type="match status" value="1"/>
</dbReference>
<dbReference type="Proteomes" id="UP000030669">
    <property type="component" value="Unassembled WGS sequence"/>
</dbReference>
<reference evidence="1 2" key="1">
    <citation type="journal article" date="2012" name="Science">
        <title>The Paleozoic origin of enzymatic lignin decomposition reconstructed from 31 fungal genomes.</title>
        <authorList>
            <person name="Floudas D."/>
            <person name="Binder M."/>
            <person name="Riley R."/>
            <person name="Barry K."/>
            <person name="Blanchette R.A."/>
            <person name="Henrissat B."/>
            <person name="Martinez A.T."/>
            <person name="Otillar R."/>
            <person name="Spatafora J.W."/>
            <person name="Yadav J.S."/>
            <person name="Aerts A."/>
            <person name="Benoit I."/>
            <person name="Boyd A."/>
            <person name="Carlson A."/>
            <person name="Copeland A."/>
            <person name="Coutinho P.M."/>
            <person name="de Vries R.P."/>
            <person name="Ferreira P."/>
            <person name="Findley K."/>
            <person name="Foster B."/>
            <person name="Gaskell J."/>
            <person name="Glotzer D."/>
            <person name="Gorecki P."/>
            <person name="Heitman J."/>
            <person name="Hesse C."/>
            <person name="Hori C."/>
            <person name="Igarashi K."/>
            <person name="Jurgens J.A."/>
            <person name="Kallen N."/>
            <person name="Kersten P."/>
            <person name="Kohler A."/>
            <person name="Kuees U."/>
            <person name="Kumar T.K.A."/>
            <person name="Kuo A."/>
            <person name="LaButti K."/>
            <person name="Larrondo L.F."/>
            <person name="Lindquist E."/>
            <person name="Ling A."/>
            <person name="Lombard V."/>
            <person name="Lucas S."/>
            <person name="Lundell T."/>
            <person name="Martin R."/>
            <person name="McLaughlin D.J."/>
            <person name="Morgenstern I."/>
            <person name="Morin E."/>
            <person name="Murat C."/>
            <person name="Nagy L.G."/>
            <person name="Nolan M."/>
            <person name="Ohm R.A."/>
            <person name="Patyshakuliyeva A."/>
            <person name="Rokas A."/>
            <person name="Ruiz-Duenas F.J."/>
            <person name="Sabat G."/>
            <person name="Salamov A."/>
            <person name="Samejima M."/>
            <person name="Schmutz J."/>
            <person name="Slot J.C."/>
            <person name="St John F."/>
            <person name="Stenlid J."/>
            <person name="Sun H."/>
            <person name="Sun S."/>
            <person name="Syed K."/>
            <person name="Tsang A."/>
            <person name="Wiebenga A."/>
            <person name="Young D."/>
            <person name="Pisabarro A."/>
            <person name="Eastwood D.C."/>
            <person name="Martin F."/>
            <person name="Cullen D."/>
            <person name="Grigoriev I.V."/>
            <person name="Hibbett D.S."/>
        </authorList>
    </citation>
    <scope>NUCLEOTIDE SEQUENCE [LARGE SCALE GENOMIC DNA]</scope>
    <source>
        <strain evidence="1 2">ATCC 11539</strain>
    </source>
</reference>
<dbReference type="RefSeq" id="XP_007871276.1">
    <property type="nucleotide sequence ID" value="XM_007873085.1"/>
</dbReference>
<protein>
    <recommendedName>
        <fullName evidence="3">F-box domain-containing protein</fullName>
    </recommendedName>
</protein>
<dbReference type="EMBL" id="KB469319">
    <property type="protein sequence ID" value="EPQ50295.1"/>
    <property type="molecule type" value="Genomic_DNA"/>
</dbReference>
<proteinExistence type="predicted"/>
<dbReference type="InterPro" id="IPR032675">
    <property type="entry name" value="LRR_dom_sf"/>
</dbReference>
<dbReference type="Gene3D" id="3.80.10.10">
    <property type="entry name" value="Ribonuclease Inhibitor"/>
    <property type="match status" value="1"/>
</dbReference>
<gene>
    <name evidence="1" type="ORF">GLOTRDRAFT_134104</name>
</gene>
<dbReference type="HOGENOM" id="CLU_983704_0_0_1"/>
<keyword evidence="2" id="KW-1185">Reference proteome</keyword>
<evidence type="ECO:0008006" key="3">
    <source>
        <dbReference type="Google" id="ProtNLM"/>
    </source>
</evidence>
<dbReference type="OrthoDB" id="3226575at2759"/>
<sequence>MPANLHLLRGLTSLELMDQPHYEEPPSLLDFRNVLTQCPALRHLGLDGCGFASDLDIRSLHPDPLYLPLLKSLKICFVNYWIEEDSCVQVLFDVFGAPNLDSLQLVSLSRNTCEAFIRVLEKKPLACGSESLCLLYLHSGEEGARINLGASLSARMLALFPNVQHLWIDADKEDGDDFIIALQWNKEPLCTSLHTLTLNIGSGQFEVLDNGGTYLRDFIAGRETNGLPITTLRLYPASEAYQATELLSWCHEKVTMEVLGDREIEFDCFEMSEKMVPSLMNLH</sequence>
<dbReference type="KEGG" id="gtr:GLOTRDRAFT_134104"/>